<keyword evidence="2" id="KW-0645">Protease</keyword>
<feature type="signal peptide" evidence="1">
    <location>
        <begin position="1"/>
        <end position="22"/>
    </location>
</feature>
<gene>
    <name evidence="2" type="ORF">BMF97_16760</name>
</gene>
<organism evidence="2 3">
    <name type="scientific">Elizabethkingia meningoseptica</name>
    <name type="common">Chryseobacterium meningosepticum</name>
    <dbReference type="NCBI Taxonomy" id="238"/>
    <lineage>
        <taxon>Bacteria</taxon>
        <taxon>Pseudomonadati</taxon>
        <taxon>Bacteroidota</taxon>
        <taxon>Flavobacteriia</taxon>
        <taxon>Flavobacteriales</taxon>
        <taxon>Weeksellaceae</taxon>
        <taxon>Elizabethkingia</taxon>
    </lineage>
</organism>
<dbReference type="EMBL" id="MPOG01000019">
    <property type="protein sequence ID" value="OOH93127.1"/>
    <property type="molecule type" value="Genomic_DNA"/>
</dbReference>
<dbReference type="STRING" id="238.BBD35_05875"/>
<dbReference type="RefSeq" id="WP_016170022.1">
    <property type="nucleotide sequence ID" value="NZ_CP014338.1"/>
</dbReference>
<sequence length="299" mass="33052">MKKKFIPLLLVGTLATSLLVSCNRDDNASAQEQSITTEALVRPDSAELLCSYVDGNWTFSSVLKTGLPTTADTSFMNTQMQKNASLWGLSVPTLRFVDDPSNPSSTYNAISYGSGKIYYGYAIYKDAKTKSSDNIVNAMILAHEYGHQLQFKNSLPSVKEPTARSLELEADGFAGYYLRKPAGFNKSNFTQIAAAYEFAASIGDNYVNDPNHHGTAPQRRTAVRLGFLLGQYSLTVKSFDSNFFYYYSSVLNGQDPTVQPAASNFKVDPEIDRTIRAHMTELKQIMSGQISAEEFKNLN</sequence>
<dbReference type="Proteomes" id="UP000188947">
    <property type="component" value="Unassembled WGS sequence"/>
</dbReference>
<dbReference type="AlphaFoldDB" id="A0A1V3TVT8"/>
<dbReference type="KEGG" id="emg:BBD33_04035"/>
<dbReference type="eggNOG" id="COG2321">
    <property type="taxonomic scope" value="Bacteria"/>
</dbReference>
<comment type="caution">
    <text evidence="2">The sequence shown here is derived from an EMBL/GenBank/DDBJ whole genome shotgun (WGS) entry which is preliminary data.</text>
</comment>
<dbReference type="GeneID" id="48543831"/>
<dbReference type="OrthoDB" id="9152336at2"/>
<keyword evidence="2" id="KW-0378">Hydrolase</keyword>
<evidence type="ECO:0000256" key="1">
    <source>
        <dbReference type="SAM" id="SignalP"/>
    </source>
</evidence>
<reference evidence="2 3" key="1">
    <citation type="submission" date="2016-11" db="EMBL/GenBank/DDBJ databases">
        <title>Genome sequence and comparative genomic analysis of clinical strain Elizabethkingia meningoseptica 61421 PRCM.</title>
        <authorList>
            <person name="Wang M."/>
            <person name="Hu S."/>
            <person name="Cao L."/>
            <person name="Jiang T."/>
            <person name="Zhou Y."/>
            <person name="Ming D."/>
        </authorList>
    </citation>
    <scope>NUCLEOTIDE SEQUENCE [LARGE SCALE GENOMIC DNA]</scope>
    <source>
        <strain evidence="2 3">61421 PRCM</strain>
    </source>
</reference>
<protein>
    <submittedName>
        <fullName evidence="2">Metalloprotease</fullName>
    </submittedName>
</protein>
<dbReference type="GO" id="GO:0008237">
    <property type="term" value="F:metallopeptidase activity"/>
    <property type="evidence" value="ECO:0007669"/>
    <property type="project" value="UniProtKB-KW"/>
</dbReference>
<accession>A0A1V3TVT8</accession>
<keyword evidence="3" id="KW-1185">Reference proteome</keyword>
<keyword evidence="2" id="KW-0482">Metalloprotease</keyword>
<name>A0A1V3TVT8_ELIME</name>
<dbReference type="PROSITE" id="PS51257">
    <property type="entry name" value="PROKAR_LIPOPROTEIN"/>
    <property type="match status" value="1"/>
</dbReference>
<feature type="chain" id="PRO_5010702961" evidence="1">
    <location>
        <begin position="23"/>
        <end position="299"/>
    </location>
</feature>
<evidence type="ECO:0000313" key="3">
    <source>
        <dbReference type="Proteomes" id="UP000188947"/>
    </source>
</evidence>
<evidence type="ECO:0000313" key="2">
    <source>
        <dbReference type="EMBL" id="OOH93127.1"/>
    </source>
</evidence>
<dbReference type="GO" id="GO:0006508">
    <property type="term" value="P:proteolysis"/>
    <property type="evidence" value="ECO:0007669"/>
    <property type="project" value="UniProtKB-KW"/>
</dbReference>
<proteinExistence type="predicted"/>
<keyword evidence="1" id="KW-0732">Signal</keyword>